<feature type="transmembrane region" description="Helical" evidence="6">
    <location>
        <begin position="336"/>
        <end position="356"/>
    </location>
</feature>
<dbReference type="AlphaFoldDB" id="A0A7T0G2Y5"/>
<dbReference type="Proteomes" id="UP000594464">
    <property type="component" value="Chromosome"/>
</dbReference>
<feature type="transmembrane region" description="Helical" evidence="6">
    <location>
        <begin position="848"/>
        <end position="869"/>
    </location>
</feature>
<feature type="transmembrane region" description="Helical" evidence="6">
    <location>
        <begin position="809"/>
        <end position="827"/>
    </location>
</feature>
<organism evidence="8 9">
    <name type="scientific">Candidatus Nitrohelix vancouverensis</name>
    <dbReference type="NCBI Taxonomy" id="2705534"/>
    <lineage>
        <taxon>Bacteria</taxon>
        <taxon>Pseudomonadati</taxon>
        <taxon>Nitrospinota/Tectimicrobiota group</taxon>
        <taxon>Nitrospinota</taxon>
        <taxon>Nitrospinia</taxon>
        <taxon>Nitrospinales</taxon>
        <taxon>Nitrospinaceae</taxon>
        <taxon>Candidatus Nitrohelix</taxon>
    </lineage>
</organism>
<feature type="transmembrane region" description="Helical" evidence="6">
    <location>
        <begin position="414"/>
        <end position="433"/>
    </location>
</feature>
<accession>A0A7T0G2Y5</accession>
<feature type="transmembrane region" description="Helical" evidence="6">
    <location>
        <begin position="310"/>
        <end position="329"/>
    </location>
</feature>
<feature type="transmembrane region" description="Helical" evidence="6">
    <location>
        <begin position="783"/>
        <end position="803"/>
    </location>
</feature>
<comment type="subcellular location">
    <subcellularLocation>
        <location evidence="1">Cell membrane</location>
        <topology evidence="1">Multi-pass membrane protein</topology>
    </subcellularLocation>
</comment>
<feature type="transmembrane region" description="Helical" evidence="6">
    <location>
        <begin position="439"/>
        <end position="461"/>
    </location>
</feature>
<reference evidence="9" key="1">
    <citation type="submission" date="2020-02" db="EMBL/GenBank/DDBJ databases">
        <title>Genomic and physiological characterization of two novel Nitrospinaceae genera.</title>
        <authorList>
            <person name="Mueller A.J."/>
            <person name="Jung M.-Y."/>
            <person name="Strachan C.R."/>
            <person name="Herbold C.W."/>
            <person name="Kirkegaard R.H."/>
            <person name="Daims H."/>
        </authorList>
    </citation>
    <scope>NUCLEOTIDE SEQUENCE [LARGE SCALE GENOMIC DNA]</scope>
</reference>
<evidence type="ECO:0000256" key="2">
    <source>
        <dbReference type="ARBA" id="ARBA00022475"/>
    </source>
</evidence>
<evidence type="ECO:0000256" key="6">
    <source>
        <dbReference type="SAM" id="Phobius"/>
    </source>
</evidence>
<dbReference type="Gene3D" id="1.20.1640.10">
    <property type="entry name" value="Multidrug efflux transporter AcrB transmembrane domain"/>
    <property type="match status" value="2"/>
</dbReference>
<evidence type="ECO:0000313" key="9">
    <source>
        <dbReference type="Proteomes" id="UP000594464"/>
    </source>
</evidence>
<sequence>MTDSVTPSSNHSAGIIVRLFRALARFVYSRPTLVVVLCFVAAALSLWITAERLTFHTSRSDLLPQDREYIHLYEAYREEFEDFDGMIIVVEGANKNQMKRATEALVQKMQATPDTFPNIFYKIDTEALKKSALLYMDAEELQDLAAKIRERQLFLEDLNARPGLNQLLKGVNAEISSGMVDSLLSDFIGSDNETDKDDSADLSLLIEIEKQMIERLQGKADYRSPWKAFLAGDAEGLKDEGYLTSDDESLLFILIVPNEETSEFTGFKDSMEQARALIKEVALEYPEVGIGLTGEDVIASDEMVATEADVRFASILSLVGVALLYIIFYGGVRKPLLAIVSLIIGISWSLGYASLAVGHLNILSVVFTTILIGLGVDFGIHLLERYREERAAGRDAQSALEIAMRSSGESNFEGAVAIGIAFGGLTITDFIGIAELGWIAGGGVFLCMVSMLVCLPALIALEEKFFKPAYAVSSFERGKSEFLNRLFSRYRLLIVVTLIATVALSSFIPMTKFDYNLLNLQAKNAEAVQYELKILEKANRSTWSAAVVVNTLEEAEEAIEIIERLPSVGRVESIASAVPENQEEKIEIVKSMAPLLESLEPEGEDAIFSFEKLVRVMKKISFKLRDREADDGDEDVRTAGRLARDFLKLAESSDAQKAQSALSAFSSELMIDYREQVADLQLAAHPKMISVDDLPSLLRQRFISKNGKYLISVFPKVNIWEREGMTQFLTELRGVDPKVTGNAVHVYESSYLMREGYVTGGLYALVGIIIYLFYIFRKPGTVLLTLLPVTLGSLWTAGMMPLFNLDFNLANLVILPLILGIGVVDGVHIIHRFREEGEARKEPLARSVANAVTLTSLTTMIGFGSLMTADHQGVYSLGMILALGVGNCMITSFTLLPALLKLCLERGWKV</sequence>
<keyword evidence="4 6" id="KW-1133">Transmembrane helix</keyword>
<keyword evidence="5 6" id="KW-0472">Membrane</keyword>
<dbReference type="InterPro" id="IPR004869">
    <property type="entry name" value="MMPL_dom"/>
</dbReference>
<feature type="transmembrane region" description="Helical" evidence="6">
    <location>
        <begin position="875"/>
        <end position="900"/>
    </location>
</feature>
<feature type="domain" description="Membrane transport protein MMPL" evidence="7">
    <location>
        <begin position="243"/>
        <end position="465"/>
    </location>
</feature>
<protein>
    <submittedName>
        <fullName evidence="8">MMPL family transporter</fullName>
    </submittedName>
</protein>
<dbReference type="GO" id="GO:0005886">
    <property type="term" value="C:plasma membrane"/>
    <property type="evidence" value="ECO:0007669"/>
    <property type="project" value="UniProtKB-SubCell"/>
</dbReference>
<name>A0A7T0G2Y5_9BACT</name>
<evidence type="ECO:0000256" key="5">
    <source>
        <dbReference type="ARBA" id="ARBA00023136"/>
    </source>
</evidence>
<dbReference type="PANTHER" id="PTHR33406:SF13">
    <property type="entry name" value="MEMBRANE PROTEIN YDFJ"/>
    <property type="match status" value="1"/>
</dbReference>
<feature type="transmembrane region" description="Helical" evidence="6">
    <location>
        <begin position="362"/>
        <end position="383"/>
    </location>
</feature>
<evidence type="ECO:0000256" key="4">
    <source>
        <dbReference type="ARBA" id="ARBA00022989"/>
    </source>
</evidence>
<evidence type="ECO:0000259" key="7">
    <source>
        <dbReference type="Pfam" id="PF03176"/>
    </source>
</evidence>
<evidence type="ECO:0000256" key="3">
    <source>
        <dbReference type="ARBA" id="ARBA00022692"/>
    </source>
</evidence>
<proteinExistence type="predicted"/>
<evidence type="ECO:0000313" key="8">
    <source>
        <dbReference type="EMBL" id="QPJ64758.1"/>
    </source>
</evidence>
<gene>
    <name evidence="8" type="ORF">G3M78_04890</name>
</gene>
<keyword evidence="3 6" id="KW-0812">Transmembrane</keyword>
<dbReference type="KEGG" id="nva:G3M78_04890"/>
<feature type="transmembrane region" description="Helical" evidence="6">
    <location>
        <begin position="27"/>
        <end position="48"/>
    </location>
</feature>
<feature type="transmembrane region" description="Helical" evidence="6">
    <location>
        <begin position="757"/>
        <end position="776"/>
    </location>
</feature>
<dbReference type="PANTHER" id="PTHR33406">
    <property type="entry name" value="MEMBRANE PROTEIN MJ1562-RELATED"/>
    <property type="match status" value="1"/>
</dbReference>
<dbReference type="SUPFAM" id="SSF82866">
    <property type="entry name" value="Multidrug efflux transporter AcrB transmembrane domain"/>
    <property type="match status" value="2"/>
</dbReference>
<evidence type="ECO:0000256" key="1">
    <source>
        <dbReference type="ARBA" id="ARBA00004651"/>
    </source>
</evidence>
<feature type="transmembrane region" description="Helical" evidence="6">
    <location>
        <begin position="492"/>
        <end position="510"/>
    </location>
</feature>
<dbReference type="InterPro" id="IPR050545">
    <property type="entry name" value="Mycobact_MmpL"/>
</dbReference>
<feature type="domain" description="Membrane transport protein MMPL" evidence="7">
    <location>
        <begin position="665"/>
        <end position="907"/>
    </location>
</feature>
<dbReference type="EMBL" id="CP048620">
    <property type="protein sequence ID" value="QPJ64758.1"/>
    <property type="molecule type" value="Genomic_DNA"/>
</dbReference>
<keyword evidence="2" id="KW-1003">Cell membrane</keyword>
<dbReference type="Pfam" id="PF03176">
    <property type="entry name" value="MMPL"/>
    <property type="match status" value="2"/>
</dbReference>